<protein>
    <submittedName>
        <fullName evidence="1">Uncharacterized protein</fullName>
    </submittedName>
</protein>
<dbReference type="AlphaFoldDB" id="A0A6G7Y6J0"/>
<accession>A0A6G7Y6J0</accession>
<dbReference type="RefSeq" id="WP_166233313.1">
    <property type="nucleotide sequence ID" value="NZ_CP049865.1"/>
</dbReference>
<sequence length="55" mass="6036">MEDTRDDVEDVGGPLTDVPLILEDLLCQIEELRATDGDVDVIADLLAQVELLQGR</sequence>
<gene>
    <name evidence="1" type="ORF">G7070_08080</name>
</gene>
<reference evidence="1 2" key="1">
    <citation type="submission" date="2020-03" db="EMBL/GenBank/DDBJ databases">
        <title>Propioniciclava sp. nov., isolated from Hydrophilus acuminatus.</title>
        <authorList>
            <person name="Hyun D.-W."/>
            <person name="Bae J.-W."/>
        </authorList>
    </citation>
    <scope>NUCLEOTIDE SEQUENCE [LARGE SCALE GENOMIC DNA]</scope>
    <source>
        <strain evidence="1 2">HDW11</strain>
    </source>
</reference>
<dbReference type="KEGG" id="prv:G7070_08080"/>
<evidence type="ECO:0000313" key="1">
    <source>
        <dbReference type="EMBL" id="QIK72237.1"/>
    </source>
</evidence>
<name>A0A6G7Y6J0_9ACTN</name>
<dbReference type="EMBL" id="CP049865">
    <property type="protein sequence ID" value="QIK72237.1"/>
    <property type="molecule type" value="Genomic_DNA"/>
</dbReference>
<keyword evidence="2" id="KW-1185">Reference proteome</keyword>
<dbReference type="Proteomes" id="UP000501058">
    <property type="component" value="Chromosome"/>
</dbReference>
<proteinExistence type="predicted"/>
<evidence type="ECO:0000313" key="2">
    <source>
        <dbReference type="Proteomes" id="UP000501058"/>
    </source>
</evidence>
<organism evidence="1 2">
    <name type="scientific">Propioniciclava coleopterorum</name>
    <dbReference type="NCBI Taxonomy" id="2714937"/>
    <lineage>
        <taxon>Bacteria</taxon>
        <taxon>Bacillati</taxon>
        <taxon>Actinomycetota</taxon>
        <taxon>Actinomycetes</taxon>
        <taxon>Propionibacteriales</taxon>
        <taxon>Propionibacteriaceae</taxon>
        <taxon>Propioniciclava</taxon>
    </lineage>
</organism>